<feature type="repeat" description="NHL" evidence="3">
    <location>
        <begin position="452"/>
        <end position="495"/>
    </location>
</feature>
<dbReference type="PANTHER" id="PTHR25462:SF296">
    <property type="entry name" value="MEIOTIC P26, ISOFORM F"/>
    <property type="match status" value="1"/>
</dbReference>
<dbReference type="Gene3D" id="2.120.10.30">
    <property type="entry name" value="TolB, C-terminal domain"/>
    <property type="match status" value="2"/>
</dbReference>
<feature type="domain" description="B box-type" evidence="4">
    <location>
        <begin position="58"/>
        <end position="100"/>
    </location>
</feature>
<dbReference type="InterPro" id="IPR011042">
    <property type="entry name" value="6-blade_b-propeller_TolB-like"/>
</dbReference>
<dbReference type="InterPro" id="IPR001258">
    <property type="entry name" value="NHL_repeat"/>
</dbReference>
<reference evidence="6" key="1">
    <citation type="submission" date="2025-08" db="UniProtKB">
        <authorList>
            <consortium name="RefSeq"/>
        </authorList>
    </citation>
    <scope>IDENTIFICATION</scope>
    <source>
        <tissue evidence="6">Whole sample</tissue>
    </source>
</reference>
<keyword evidence="1" id="KW-0677">Repeat</keyword>
<evidence type="ECO:0000313" key="6">
    <source>
        <dbReference type="RefSeq" id="XP_022299109.1"/>
    </source>
</evidence>
<dbReference type="SMART" id="SM00336">
    <property type="entry name" value="BBOX"/>
    <property type="match status" value="1"/>
</dbReference>
<dbReference type="OrthoDB" id="153872at2759"/>
<dbReference type="PANTHER" id="PTHR25462">
    <property type="entry name" value="BONUS, ISOFORM C-RELATED"/>
    <property type="match status" value="1"/>
</dbReference>
<dbReference type="Gene3D" id="3.30.160.60">
    <property type="entry name" value="Classic Zinc Finger"/>
    <property type="match status" value="1"/>
</dbReference>
<dbReference type="Proteomes" id="UP000694844">
    <property type="component" value="Chromosome 8"/>
</dbReference>
<dbReference type="PROSITE" id="PS50119">
    <property type="entry name" value="ZF_BBOX"/>
    <property type="match status" value="2"/>
</dbReference>
<dbReference type="GO" id="GO:0008270">
    <property type="term" value="F:zinc ion binding"/>
    <property type="evidence" value="ECO:0007669"/>
    <property type="project" value="UniProtKB-KW"/>
</dbReference>
<dbReference type="AlphaFoldDB" id="A0A8B8B8Q4"/>
<dbReference type="SUPFAM" id="SSF57845">
    <property type="entry name" value="B-box zinc-binding domain"/>
    <property type="match status" value="1"/>
</dbReference>
<evidence type="ECO:0000259" key="4">
    <source>
        <dbReference type="PROSITE" id="PS50119"/>
    </source>
</evidence>
<organism evidence="5 6">
    <name type="scientific">Crassostrea virginica</name>
    <name type="common">Eastern oyster</name>
    <dbReference type="NCBI Taxonomy" id="6565"/>
    <lineage>
        <taxon>Eukaryota</taxon>
        <taxon>Metazoa</taxon>
        <taxon>Spiralia</taxon>
        <taxon>Lophotrochozoa</taxon>
        <taxon>Mollusca</taxon>
        <taxon>Bivalvia</taxon>
        <taxon>Autobranchia</taxon>
        <taxon>Pteriomorphia</taxon>
        <taxon>Ostreida</taxon>
        <taxon>Ostreoidea</taxon>
        <taxon>Ostreidae</taxon>
        <taxon>Crassostrea</taxon>
    </lineage>
</organism>
<evidence type="ECO:0000256" key="1">
    <source>
        <dbReference type="ARBA" id="ARBA00022737"/>
    </source>
</evidence>
<accession>A0A8B8B8Q4</accession>
<dbReference type="PROSITE" id="PS51125">
    <property type="entry name" value="NHL"/>
    <property type="match status" value="1"/>
</dbReference>
<evidence type="ECO:0000313" key="5">
    <source>
        <dbReference type="Proteomes" id="UP000694844"/>
    </source>
</evidence>
<dbReference type="SUPFAM" id="SSF101898">
    <property type="entry name" value="NHL repeat"/>
    <property type="match status" value="1"/>
</dbReference>
<dbReference type="GeneID" id="111107939"/>
<gene>
    <name evidence="6" type="primary">LOC111107939</name>
</gene>
<protein>
    <submittedName>
        <fullName evidence="6">E3 ubiquitin-protein ligase TRIM17-like</fullName>
    </submittedName>
</protein>
<dbReference type="Pfam" id="PF00643">
    <property type="entry name" value="zf-B_box"/>
    <property type="match status" value="1"/>
</dbReference>
<proteinExistence type="predicted"/>
<keyword evidence="2" id="KW-0862">Zinc</keyword>
<dbReference type="InterPro" id="IPR047153">
    <property type="entry name" value="TRIM45/56/19-like"/>
</dbReference>
<keyword evidence="2" id="KW-0479">Metal-binding</keyword>
<evidence type="ECO:0000256" key="2">
    <source>
        <dbReference type="PROSITE-ProRule" id="PRU00024"/>
    </source>
</evidence>
<dbReference type="KEGG" id="cvn:111107939"/>
<keyword evidence="2" id="KW-0863">Zinc-finger</keyword>
<sequence>MEDPMYSLQDVIRCDLCETPVPPKHCELCHIHLCEACVEKHLSDQSKDHYIVPFKQRGSIPKCPNHSTKTCTIFCKDCNVSICKICSSFGGHVQHKTEDLLKAMAEKKELIRKDLQELEESIYPKYQEAATNIPVQRADVNKRSQKLTTAVDKQGEALHTEIDTIIQGMKSDIDDMDAQHIAAIDEQEVAINKTSTKITQVILDLKRLLDTSDVCLVSEYTSRTEEFRNLPAQFQVTLPTFTPQEINREQIHQQIGSLSELAITYPLLDEPRILTDIQTECTPLDSVSCLSDSELWTCGYKDNLLRLYNLQGELLRSVRTKSGNWPWDIAVTRSGGLVYADGRDRSINLVSGTQIQTLITLRGWRPLNLCSTSSGDLLVIMDSDYGEQTKVVRYSGSTKKQTIQWDDQGKPLYSSDRYSNTKYLSKNRNSDICVADCYARAVVVVSAAGKLRFRYTGPPSTPRESFYPYGITTDSQANILTSDWDNHRIHIVDQDGLFLRFIHNCGLQDPWGLCVDSRDNLFVTELYTGKVKKLQYYK</sequence>
<feature type="domain" description="B box-type" evidence="4">
    <location>
        <begin position="9"/>
        <end position="54"/>
    </location>
</feature>
<dbReference type="SUPFAM" id="SSF58113">
    <property type="entry name" value="Apolipoprotein A-I"/>
    <property type="match status" value="1"/>
</dbReference>
<dbReference type="RefSeq" id="XP_022299109.1">
    <property type="nucleotide sequence ID" value="XM_022443401.1"/>
</dbReference>
<keyword evidence="5" id="KW-1185">Reference proteome</keyword>
<dbReference type="InterPro" id="IPR000315">
    <property type="entry name" value="Znf_B-box"/>
</dbReference>
<name>A0A8B8B8Q4_CRAVI</name>
<evidence type="ECO:0000256" key="3">
    <source>
        <dbReference type="PROSITE-ProRule" id="PRU00504"/>
    </source>
</evidence>